<dbReference type="InterPro" id="IPR005653">
    <property type="entry name" value="OstA-like_N"/>
</dbReference>
<name>A0A368C097_9GAMM</name>
<feature type="chain" id="PRO_5017008896" description="Organic solvent tolerance-like N-terminal domain-containing protein" evidence="1">
    <location>
        <begin position="23"/>
        <end position="132"/>
    </location>
</feature>
<gene>
    <name evidence="3" type="ORF">DBW96_00900</name>
</gene>
<organism evidence="3 4">
    <name type="scientific">SAR86 cluster bacterium</name>
    <dbReference type="NCBI Taxonomy" id="2030880"/>
    <lineage>
        <taxon>Bacteria</taxon>
        <taxon>Pseudomonadati</taxon>
        <taxon>Pseudomonadota</taxon>
        <taxon>Gammaproteobacteria</taxon>
        <taxon>SAR86 cluster</taxon>
    </lineage>
</organism>
<comment type="caution">
    <text evidence="3">The sequence shown here is derived from an EMBL/GenBank/DDBJ whole genome shotgun (WGS) entry which is preliminary data.</text>
</comment>
<dbReference type="Pfam" id="PF03968">
    <property type="entry name" value="LptD_N"/>
    <property type="match status" value="1"/>
</dbReference>
<proteinExistence type="predicted"/>
<evidence type="ECO:0000313" key="4">
    <source>
        <dbReference type="Proteomes" id="UP000253307"/>
    </source>
</evidence>
<dbReference type="Gene3D" id="2.60.450.10">
    <property type="entry name" value="Lipopolysaccharide (LPS) transport protein A like domain"/>
    <property type="match status" value="1"/>
</dbReference>
<feature type="domain" description="Organic solvent tolerance-like N-terminal" evidence="2">
    <location>
        <begin position="28"/>
        <end position="127"/>
    </location>
</feature>
<evidence type="ECO:0000313" key="3">
    <source>
        <dbReference type="EMBL" id="RCL42376.1"/>
    </source>
</evidence>
<protein>
    <recommendedName>
        <fullName evidence="2">Organic solvent tolerance-like N-terminal domain-containing protein</fullName>
    </recommendedName>
</protein>
<sequence length="132" mass="14501">MKSIFNLFCLTIVILASHYASANQNEFKINAEIIDYDPSKKIISLDGAISMTSDDFQISGTTATISMNDEVISIEGNPAKINLQNPEKIFGEAKQIKYTPAKEISLVGEAVLRTKDGELKSKKILYQLGVSN</sequence>
<evidence type="ECO:0000259" key="2">
    <source>
        <dbReference type="Pfam" id="PF03968"/>
    </source>
</evidence>
<feature type="signal peptide" evidence="1">
    <location>
        <begin position="1"/>
        <end position="22"/>
    </location>
</feature>
<dbReference type="AlphaFoldDB" id="A0A368C097"/>
<keyword evidence="1" id="KW-0732">Signal</keyword>
<dbReference type="EMBL" id="QOPE01000004">
    <property type="protein sequence ID" value="RCL42376.1"/>
    <property type="molecule type" value="Genomic_DNA"/>
</dbReference>
<dbReference type="Proteomes" id="UP000253307">
    <property type="component" value="Unassembled WGS sequence"/>
</dbReference>
<evidence type="ECO:0000256" key="1">
    <source>
        <dbReference type="SAM" id="SignalP"/>
    </source>
</evidence>
<accession>A0A368C097</accession>
<reference evidence="3 4" key="1">
    <citation type="journal article" date="2018" name="Microbiome">
        <title>Fine metagenomic profile of the Mediterranean stratified and mixed water columns revealed by assembly and recruitment.</title>
        <authorList>
            <person name="Haro-Moreno J.M."/>
            <person name="Lopez-Perez M."/>
            <person name="De La Torre J.R."/>
            <person name="Picazo A."/>
            <person name="Camacho A."/>
            <person name="Rodriguez-Valera F."/>
        </authorList>
    </citation>
    <scope>NUCLEOTIDE SEQUENCE [LARGE SCALE GENOMIC DNA]</scope>
    <source>
        <strain evidence="3">MED-G82</strain>
    </source>
</reference>